<organism evidence="3 4">
    <name type="scientific">Prunus dulcis</name>
    <name type="common">Almond</name>
    <name type="synonym">Amygdalus dulcis</name>
    <dbReference type="NCBI Taxonomy" id="3755"/>
    <lineage>
        <taxon>Eukaryota</taxon>
        <taxon>Viridiplantae</taxon>
        <taxon>Streptophyta</taxon>
        <taxon>Embryophyta</taxon>
        <taxon>Tracheophyta</taxon>
        <taxon>Spermatophyta</taxon>
        <taxon>Magnoliopsida</taxon>
        <taxon>eudicotyledons</taxon>
        <taxon>Gunneridae</taxon>
        <taxon>Pentapetalae</taxon>
        <taxon>rosids</taxon>
        <taxon>fabids</taxon>
        <taxon>Rosales</taxon>
        <taxon>Rosaceae</taxon>
        <taxon>Amygdaloideae</taxon>
        <taxon>Amygdaleae</taxon>
        <taxon>Prunus</taxon>
    </lineage>
</organism>
<dbReference type="InParanoid" id="A0A5E4GGX2"/>
<proteinExistence type="predicted"/>
<keyword evidence="3" id="KW-0430">Lectin</keyword>
<keyword evidence="2" id="KW-0067">ATP-binding</keyword>
<dbReference type="Gene3D" id="1.10.510.10">
    <property type="entry name" value="Transferase(Phosphotransferase) domain 1"/>
    <property type="match status" value="1"/>
</dbReference>
<name>A0A5E4GGX2_PRUDU</name>
<dbReference type="InterPro" id="IPR011009">
    <property type="entry name" value="Kinase-like_dom_sf"/>
</dbReference>
<dbReference type="Gramene" id="VVA38768">
    <property type="protein sequence ID" value="VVA38768"/>
    <property type="gene ID" value="Prudul26B019841"/>
</dbReference>
<dbReference type="AlphaFoldDB" id="A0A5E4GGX2"/>
<dbReference type="GO" id="GO:0030246">
    <property type="term" value="F:carbohydrate binding"/>
    <property type="evidence" value="ECO:0007669"/>
    <property type="project" value="UniProtKB-KW"/>
</dbReference>
<evidence type="ECO:0000313" key="4">
    <source>
        <dbReference type="Proteomes" id="UP000327085"/>
    </source>
</evidence>
<dbReference type="GO" id="GO:0005524">
    <property type="term" value="F:ATP binding"/>
    <property type="evidence" value="ECO:0007669"/>
    <property type="project" value="UniProtKB-KW"/>
</dbReference>
<dbReference type="Proteomes" id="UP000327085">
    <property type="component" value="Chromosome 6"/>
</dbReference>
<accession>A0A5E4GGX2</accession>
<evidence type="ECO:0000256" key="1">
    <source>
        <dbReference type="ARBA" id="ARBA00022741"/>
    </source>
</evidence>
<dbReference type="EMBL" id="CABIKO010000687">
    <property type="protein sequence ID" value="VVA38768.1"/>
    <property type="molecule type" value="Genomic_DNA"/>
</dbReference>
<dbReference type="PANTHER" id="PTHR27007">
    <property type="match status" value="1"/>
</dbReference>
<dbReference type="SUPFAM" id="SSF56112">
    <property type="entry name" value="Protein kinase-like (PK-like)"/>
    <property type="match status" value="1"/>
</dbReference>
<evidence type="ECO:0000313" key="3">
    <source>
        <dbReference type="EMBL" id="VVA38768.1"/>
    </source>
</evidence>
<dbReference type="InterPro" id="IPR050528">
    <property type="entry name" value="L-type_Lectin-RKs"/>
</dbReference>
<reference evidence="4" key="1">
    <citation type="journal article" date="2020" name="Plant J.">
        <title>Transposons played a major role in the diversification between the closely related almond and peach genomes: results from the almond genome sequence.</title>
        <authorList>
            <person name="Alioto T."/>
            <person name="Alexiou K.G."/>
            <person name="Bardil A."/>
            <person name="Barteri F."/>
            <person name="Castanera R."/>
            <person name="Cruz F."/>
            <person name="Dhingra A."/>
            <person name="Duval H."/>
            <person name="Fernandez I Marti A."/>
            <person name="Frias L."/>
            <person name="Galan B."/>
            <person name="Garcia J.L."/>
            <person name="Howad W."/>
            <person name="Gomez-Garrido J."/>
            <person name="Gut M."/>
            <person name="Julca I."/>
            <person name="Morata J."/>
            <person name="Puigdomenech P."/>
            <person name="Ribeca P."/>
            <person name="Rubio Cabetas M.J."/>
            <person name="Vlasova A."/>
            <person name="Wirthensohn M."/>
            <person name="Garcia-Mas J."/>
            <person name="Gabaldon T."/>
            <person name="Casacuberta J.M."/>
            <person name="Arus P."/>
        </authorList>
    </citation>
    <scope>NUCLEOTIDE SEQUENCE [LARGE SCALE GENOMIC DNA]</scope>
    <source>
        <strain evidence="4">cv. Texas</strain>
    </source>
</reference>
<keyword evidence="1" id="KW-0547">Nucleotide-binding</keyword>
<protein>
    <submittedName>
        <fullName evidence="3">PREDICTED: L-type lectin-domain</fullName>
    </submittedName>
</protein>
<gene>
    <name evidence="3" type="ORF">ALMOND_2B019841</name>
</gene>
<evidence type="ECO:0000256" key="2">
    <source>
        <dbReference type="ARBA" id="ARBA00022840"/>
    </source>
</evidence>
<sequence length="255" mass="28776">MGNSSASVVNDDIIGMVHEAFEHPNLDSSMRNDGSTENEYTFASWSRLLTSTAEIQVVSLQPFDRQIVDVDGVPDLDSVMMVRMRWDSWFKAWLRQEIRRLQLQNCCFGDFLRKKAHKSKIGGSQVNMVEWVWELYVKGKVIEAADPKLRGDFDEKQMDCLLIVGLWCAHPNYNSRPSIQQVIQTLNFEVAVPILPSKMRTNSSPLTISVSGSSSSIGYEGGQVDDSGPDYITNCSLIIEYLQQLLLHLVAIKLE</sequence>